<dbReference type="Proteomes" id="UP001596484">
    <property type="component" value="Unassembled WGS sequence"/>
</dbReference>
<keyword evidence="2" id="KW-1185">Reference proteome</keyword>
<evidence type="ECO:0000313" key="2">
    <source>
        <dbReference type="Proteomes" id="UP001596484"/>
    </source>
</evidence>
<organism evidence="1 2">
    <name type="scientific">Rhodococcus daqingensis</name>
    <dbReference type="NCBI Taxonomy" id="2479363"/>
    <lineage>
        <taxon>Bacteria</taxon>
        <taxon>Bacillati</taxon>
        <taxon>Actinomycetota</taxon>
        <taxon>Actinomycetes</taxon>
        <taxon>Mycobacteriales</taxon>
        <taxon>Nocardiaceae</taxon>
        <taxon>Rhodococcus</taxon>
    </lineage>
</organism>
<dbReference type="RefSeq" id="WP_378409276.1">
    <property type="nucleotide sequence ID" value="NZ_JBHTCS010000030.1"/>
</dbReference>
<gene>
    <name evidence="1" type="ORF">ACFQS9_25150</name>
</gene>
<comment type="caution">
    <text evidence="1">The sequence shown here is derived from an EMBL/GenBank/DDBJ whole genome shotgun (WGS) entry which is preliminary data.</text>
</comment>
<name>A0ABW2S5G7_9NOCA</name>
<proteinExistence type="predicted"/>
<dbReference type="EMBL" id="JBHTCS010000030">
    <property type="protein sequence ID" value="MFC7451187.1"/>
    <property type="molecule type" value="Genomic_DNA"/>
</dbReference>
<evidence type="ECO:0000313" key="1">
    <source>
        <dbReference type="EMBL" id="MFC7451187.1"/>
    </source>
</evidence>
<sequence>MAEPRLLLIGRLQSTLDVLAEELRRFGRDVVATNDRVLIRQTLVEGKVDLVVIGGGLDDPAREEMRDYVFRFSPAIPLHLVPRTEGGSPATTVTFANEQIVLYKVFAAAREHPDAP</sequence>
<protein>
    <submittedName>
        <fullName evidence="1">Uncharacterized protein</fullName>
    </submittedName>
</protein>
<reference evidence="2" key="1">
    <citation type="journal article" date="2019" name="Int. J. Syst. Evol. Microbiol.">
        <title>The Global Catalogue of Microorganisms (GCM) 10K type strain sequencing project: providing services to taxonomists for standard genome sequencing and annotation.</title>
        <authorList>
            <consortium name="The Broad Institute Genomics Platform"/>
            <consortium name="The Broad Institute Genome Sequencing Center for Infectious Disease"/>
            <person name="Wu L."/>
            <person name="Ma J."/>
        </authorList>
    </citation>
    <scope>NUCLEOTIDE SEQUENCE [LARGE SCALE GENOMIC DNA]</scope>
    <source>
        <strain evidence="2">ICMP 19430</strain>
    </source>
</reference>
<accession>A0ABW2S5G7</accession>